<dbReference type="eggNOG" id="ENOG502RZUN">
    <property type="taxonomic scope" value="Eukaryota"/>
</dbReference>
<dbReference type="EMBL" id="KI630592">
    <property type="protein sequence ID" value="EYU35989.1"/>
    <property type="molecule type" value="Genomic_DNA"/>
</dbReference>
<dbReference type="KEGG" id="egt:105959004"/>
<feature type="region of interest" description="Disordered" evidence="1">
    <location>
        <begin position="210"/>
        <end position="233"/>
    </location>
</feature>
<dbReference type="PANTHER" id="PTHR23308">
    <property type="entry name" value="NUCLEAR INHIBITOR OF PROTEIN PHOSPHATASE-1"/>
    <property type="match status" value="1"/>
</dbReference>
<evidence type="ECO:0000259" key="2">
    <source>
        <dbReference type="PROSITE" id="PS50006"/>
    </source>
</evidence>
<feature type="compositionally biased region" description="Basic and acidic residues" evidence="1">
    <location>
        <begin position="224"/>
        <end position="233"/>
    </location>
</feature>
<dbReference type="AlphaFoldDB" id="A0A022R7N1"/>
<dbReference type="Pfam" id="PF00498">
    <property type="entry name" value="FHA"/>
    <property type="match status" value="1"/>
</dbReference>
<keyword evidence="4" id="KW-1185">Reference proteome</keyword>
<dbReference type="InterPro" id="IPR008984">
    <property type="entry name" value="SMAD_FHA_dom_sf"/>
</dbReference>
<dbReference type="Gene3D" id="2.60.200.20">
    <property type="match status" value="1"/>
</dbReference>
<sequence length="233" mass="25786">MATDILNSKIKKKKEKKNQEMEIQVHYSLSYAKANSLISPTIFAHRPLNFVGFKNWQHRKLESSERKWEYSERKFGGIIIRAAAGESGTAVVDASVRWILQPIGDGDFKHIGYKTAMPGAFEIASDVVTVGRVREKADIVISVPTVSGLHARIRKTEENLLITDLDSTNGTYIDEKRLQPGVVSAASPGNLIIFGDANLAIFRVSKLEKEEVGAEETEESGAELEDKPSSKVE</sequence>
<gene>
    <name evidence="3" type="ORF">MIMGU_mgv1a013002mg</name>
</gene>
<protein>
    <recommendedName>
        <fullName evidence="2">FHA domain-containing protein</fullName>
    </recommendedName>
</protein>
<dbReference type="OrthoDB" id="687730at2759"/>
<dbReference type="GO" id="GO:0005634">
    <property type="term" value="C:nucleus"/>
    <property type="evidence" value="ECO:0000318"/>
    <property type="project" value="GO_Central"/>
</dbReference>
<dbReference type="CDD" id="cd00060">
    <property type="entry name" value="FHA"/>
    <property type="match status" value="1"/>
</dbReference>
<name>A0A022R7N1_ERYGU</name>
<evidence type="ECO:0000313" key="3">
    <source>
        <dbReference type="EMBL" id="EYU35989.1"/>
    </source>
</evidence>
<reference evidence="3 4" key="1">
    <citation type="journal article" date="2013" name="Proc. Natl. Acad. Sci. U.S.A.">
        <title>Fine-scale variation in meiotic recombination in Mimulus inferred from population shotgun sequencing.</title>
        <authorList>
            <person name="Hellsten U."/>
            <person name="Wright K.M."/>
            <person name="Jenkins J."/>
            <person name="Shu S."/>
            <person name="Yuan Y."/>
            <person name="Wessler S.R."/>
            <person name="Schmutz J."/>
            <person name="Willis J.H."/>
            <person name="Rokhsar D.S."/>
        </authorList>
    </citation>
    <scope>NUCLEOTIDE SEQUENCE [LARGE SCALE GENOMIC DNA]</scope>
    <source>
        <strain evidence="4">cv. DUN x IM62</strain>
    </source>
</reference>
<dbReference type="Proteomes" id="UP000030748">
    <property type="component" value="Unassembled WGS sequence"/>
</dbReference>
<feature type="compositionally biased region" description="Acidic residues" evidence="1">
    <location>
        <begin position="213"/>
        <end position="223"/>
    </location>
</feature>
<evidence type="ECO:0000313" key="4">
    <source>
        <dbReference type="Proteomes" id="UP000030748"/>
    </source>
</evidence>
<dbReference type="InterPro" id="IPR050923">
    <property type="entry name" value="Cell_Proc_Reg/RNA_Proc"/>
</dbReference>
<dbReference type="PhylomeDB" id="A0A022R7N1"/>
<dbReference type="PROSITE" id="PS50006">
    <property type="entry name" value="FHA_DOMAIN"/>
    <property type="match status" value="1"/>
</dbReference>
<proteinExistence type="predicted"/>
<dbReference type="SUPFAM" id="SSF49879">
    <property type="entry name" value="SMAD/FHA domain"/>
    <property type="match status" value="1"/>
</dbReference>
<dbReference type="STRING" id="4155.A0A022R7N1"/>
<dbReference type="SMART" id="SM00240">
    <property type="entry name" value="FHA"/>
    <property type="match status" value="1"/>
</dbReference>
<feature type="domain" description="FHA" evidence="2">
    <location>
        <begin position="128"/>
        <end position="178"/>
    </location>
</feature>
<organism evidence="3 4">
    <name type="scientific">Erythranthe guttata</name>
    <name type="common">Yellow monkey flower</name>
    <name type="synonym">Mimulus guttatus</name>
    <dbReference type="NCBI Taxonomy" id="4155"/>
    <lineage>
        <taxon>Eukaryota</taxon>
        <taxon>Viridiplantae</taxon>
        <taxon>Streptophyta</taxon>
        <taxon>Embryophyta</taxon>
        <taxon>Tracheophyta</taxon>
        <taxon>Spermatophyta</taxon>
        <taxon>Magnoliopsida</taxon>
        <taxon>eudicotyledons</taxon>
        <taxon>Gunneridae</taxon>
        <taxon>Pentapetalae</taxon>
        <taxon>asterids</taxon>
        <taxon>lamiids</taxon>
        <taxon>Lamiales</taxon>
        <taxon>Phrymaceae</taxon>
        <taxon>Erythranthe</taxon>
    </lineage>
</organism>
<accession>A0A022R7N1</accession>
<dbReference type="GO" id="GO:0003729">
    <property type="term" value="F:mRNA binding"/>
    <property type="evidence" value="ECO:0000318"/>
    <property type="project" value="GO_Central"/>
</dbReference>
<evidence type="ECO:0000256" key="1">
    <source>
        <dbReference type="SAM" id="MobiDB-lite"/>
    </source>
</evidence>
<dbReference type="InterPro" id="IPR000253">
    <property type="entry name" value="FHA_dom"/>
</dbReference>
<dbReference type="FunFam" id="2.60.200.20:FF:000063">
    <property type="entry name" value="Predicted protein"/>
    <property type="match status" value="1"/>
</dbReference>